<dbReference type="KEGG" id="tva:4773825"/>
<sequence length="67" mass="7183">MSESPKQTANNIFAEAISKLMAEDTNKSCIGNLAQISQLLVKIDSQVPGAAEALLSAILTNFRQAYN</sequence>
<dbReference type="EMBL" id="DS113250">
    <property type="protein sequence ID" value="EAY15818.1"/>
    <property type="molecule type" value="Genomic_DNA"/>
</dbReference>
<gene>
    <name evidence="1" type="ORF">TVAG_159910</name>
</gene>
<accession>A2DUT3</accession>
<dbReference type="OrthoDB" id="10479954at2759"/>
<reference evidence="1" key="1">
    <citation type="submission" date="2006-10" db="EMBL/GenBank/DDBJ databases">
        <authorList>
            <person name="Amadeo P."/>
            <person name="Zhao Q."/>
            <person name="Wortman J."/>
            <person name="Fraser-Liggett C."/>
            <person name="Carlton J."/>
        </authorList>
    </citation>
    <scope>NUCLEOTIDE SEQUENCE</scope>
    <source>
        <strain evidence="1">G3</strain>
    </source>
</reference>
<keyword evidence="2" id="KW-1185">Reference proteome</keyword>
<dbReference type="SMR" id="A2DUT3"/>
<name>A2DUT3_TRIV3</name>
<proteinExistence type="predicted"/>
<reference evidence="1" key="2">
    <citation type="journal article" date="2007" name="Science">
        <title>Draft genome sequence of the sexually transmitted pathogen Trichomonas vaginalis.</title>
        <authorList>
            <person name="Carlton J.M."/>
            <person name="Hirt R.P."/>
            <person name="Silva J.C."/>
            <person name="Delcher A.L."/>
            <person name="Schatz M."/>
            <person name="Zhao Q."/>
            <person name="Wortman J.R."/>
            <person name="Bidwell S.L."/>
            <person name="Alsmark U.C.M."/>
            <person name="Besteiro S."/>
            <person name="Sicheritz-Ponten T."/>
            <person name="Noel C.J."/>
            <person name="Dacks J.B."/>
            <person name="Foster P.G."/>
            <person name="Simillion C."/>
            <person name="Van de Peer Y."/>
            <person name="Miranda-Saavedra D."/>
            <person name="Barton G.J."/>
            <person name="Westrop G.D."/>
            <person name="Mueller S."/>
            <person name="Dessi D."/>
            <person name="Fiori P.L."/>
            <person name="Ren Q."/>
            <person name="Paulsen I."/>
            <person name="Zhang H."/>
            <person name="Bastida-Corcuera F.D."/>
            <person name="Simoes-Barbosa A."/>
            <person name="Brown M.T."/>
            <person name="Hayes R.D."/>
            <person name="Mukherjee M."/>
            <person name="Okumura C.Y."/>
            <person name="Schneider R."/>
            <person name="Smith A.J."/>
            <person name="Vanacova S."/>
            <person name="Villalvazo M."/>
            <person name="Haas B.J."/>
            <person name="Pertea M."/>
            <person name="Feldblyum T.V."/>
            <person name="Utterback T.R."/>
            <person name="Shu C.L."/>
            <person name="Osoegawa K."/>
            <person name="de Jong P.J."/>
            <person name="Hrdy I."/>
            <person name="Horvathova L."/>
            <person name="Zubacova Z."/>
            <person name="Dolezal P."/>
            <person name="Malik S.B."/>
            <person name="Logsdon J.M. Jr."/>
            <person name="Henze K."/>
            <person name="Gupta A."/>
            <person name="Wang C.C."/>
            <person name="Dunne R.L."/>
            <person name="Upcroft J.A."/>
            <person name="Upcroft P."/>
            <person name="White O."/>
            <person name="Salzberg S.L."/>
            <person name="Tang P."/>
            <person name="Chiu C.-H."/>
            <person name="Lee Y.-S."/>
            <person name="Embley T.M."/>
            <person name="Coombs G.H."/>
            <person name="Mottram J.C."/>
            <person name="Tachezy J."/>
            <person name="Fraser-Liggett C.M."/>
            <person name="Johnson P.J."/>
        </authorList>
    </citation>
    <scope>NUCLEOTIDE SEQUENCE [LARGE SCALE GENOMIC DNA]</scope>
    <source>
        <strain evidence="1">G3</strain>
    </source>
</reference>
<dbReference type="Proteomes" id="UP000001542">
    <property type="component" value="Unassembled WGS sequence"/>
</dbReference>
<dbReference type="InParanoid" id="A2DUT3"/>
<dbReference type="VEuPathDB" id="TrichDB:TVAGG3_0259500"/>
<evidence type="ECO:0000313" key="2">
    <source>
        <dbReference type="Proteomes" id="UP000001542"/>
    </source>
</evidence>
<dbReference type="AlphaFoldDB" id="A2DUT3"/>
<evidence type="ECO:0000313" key="1">
    <source>
        <dbReference type="EMBL" id="EAY15818.1"/>
    </source>
</evidence>
<organism evidence="1 2">
    <name type="scientific">Trichomonas vaginalis (strain ATCC PRA-98 / G3)</name>
    <dbReference type="NCBI Taxonomy" id="412133"/>
    <lineage>
        <taxon>Eukaryota</taxon>
        <taxon>Metamonada</taxon>
        <taxon>Parabasalia</taxon>
        <taxon>Trichomonadida</taxon>
        <taxon>Trichomonadidae</taxon>
        <taxon>Trichomonas</taxon>
    </lineage>
</organism>
<protein>
    <submittedName>
        <fullName evidence="1">Uncharacterized protein</fullName>
    </submittedName>
</protein>
<dbReference type="VEuPathDB" id="TrichDB:TVAG_159910"/>
<dbReference type="RefSeq" id="XP_001328041.1">
    <property type="nucleotide sequence ID" value="XM_001328006.1"/>
</dbReference>